<gene>
    <name evidence="1" type="primary">Cnig_chr_IV.g12329</name>
    <name evidence="1" type="ORF">B9Z55_012329</name>
</gene>
<proteinExistence type="predicted"/>
<evidence type="ECO:0000313" key="2">
    <source>
        <dbReference type="Proteomes" id="UP000230233"/>
    </source>
</evidence>
<name>A0A2G5TWQ9_9PELO</name>
<protein>
    <recommendedName>
        <fullName evidence="3">F-box associated domain-containing protein</fullName>
    </recommendedName>
</protein>
<dbReference type="OrthoDB" id="5903690at2759"/>
<dbReference type="EMBL" id="PDUG01000004">
    <property type="protein sequence ID" value="PIC31730.1"/>
    <property type="molecule type" value="Genomic_DNA"/>
</dbReference>
<comment type="caution">
    <text evidence="1">The sequence shown here is derived from an EMBL/GenBank/DDBJ whole genome shotgun (WGS) entry which is preliminary data.</text>
</comment>
<evidence type="ECO:0008006" key="3">
    <source>
        <dbReference type="Google" id="ProtNLM"/>
    </source>
</evidence>
<reference evidence="2" key="1">
    <citation type="submission" date="2017-10" db="EMBL/GenBank/DDBJ databases">
        <title>Rapid genome shrinkage in a self-fertile nematode reveals novel sperm competition proteins.</title>
        <authorList>
            <person name="Yin D."/>
            <person name="Schwarz E.M."/>
            <person name="Thomas C.G."/>
            <person name="Felde R.L."/>
            <person name="Korf I.F."/>
            <person name="Cutter A.D."/>
            <person name="Schartner C.M."/>
            <person name="Ralston E.J."/>
            <person name="Meyer B.J."/>
            <person name="Haag E.S."/>
        </authorList>
    </citation>
    <scope>NUCLEOTIDE SEQUENCE [LARGE SCALE GENOMIC DNA]</scope>
    <source>
        <strain evidence="2">JU1422</strain>
    </source>
</reference>
<dbReference type="Proteomes" id="UP000230233">
    <property type="component" value="Chromosome IV"/>
</dbReference>
<sequence>MDINTLLREWQMGTKLRNLEFLGIRSSTLLDVHSYDNEIFRNLNWTNGDENNGRPMAIKIHDEYIYNLPEEQIVHNLIRSDGMILSLFVQYRVSEGEETKVSLKMQVWREQD</sequence>
<evidence type="ECO:0000313" key="1">
    <source>
        <dbReference type="EMBL" id="PIC31730.1"/>
    </source>
</evidence>
<accession>A0A2G5TWQ9</accession>
<dbReference type="AlphaFoldDB" id="A0A2G5TWQ9"/>
<keyword evidence="2" id="KW-1185">Reference proteome</keyword>
<organism evidence="1 2">
    <name type="scientific">Caenorhabditis nigoni</name>
    <dbReference type="NCBI Taxonomy" id="1611254"/>
    <lineage>
        <taxon>Eukaryota</taxon>
        <taxon>Metazoa</taxon>
        <taxon>Ecdysozoa</taxon>
        <taxon>Nematoda</taxon>
        <taxon>Chromadorea</taxon>
        <taxon>Rhabditida</taxon>
        <taxon>Rhabditina</taxon>
        <taxon>Rhabditomorpha</taxon>
        <taxon>Rhabditoidea</taxon>
        <taxon>Rhabditidae</taxon>
        <taxon>Peloderinae</taxon>
        <taxon>Caenorhabditis</taxon>
    </lineage>
</organism>